<accession>A0A0E9T686</accession>
<reference evidence="2" key="2">
    <citation type="journal article" date="2015" name="Fish Shellfish Immunol.">
        <title>Early steps in the European eel (Anguilla anguilla)-Vibrio vulnificus interaction in the gills: Role of the RtxA13 toxin.</title>
        <authorList>
            <person name="Callol A."/>
            <person name="Pajuelo D."/>
            <person name="Ebbesson L."/>
            <person name="Teles M."/>
            <person name="MacKenzie S."/>
            <person name="Amaro C."/>
        </authorList>
    </citation>
    <scope>NUCLEOTIDE SEQUENCE</scope>
</reference>
<evidence type="ECO:0000313" key="2">
    <source>
        <dbReference type="EMBL" id="JAH48208.1"/>
    </source>
</evidence>
<reference evidence="2" key="1">
    <citation type="submission" date="2014-11" db="EMBL/GenBank/DDBJ databases">
        <authorList>
            <person name="Amaro Gonzalez C."/>
        </authorList>
    </citation>
    <scope>NUCLEOTIDE SEQUENCE</scope>
</reference>
<dbReference type="EMBL" id="GBXM01060369">
    <property type="protein sequence ID" value="JAH48208.1"/>
    <property type="molecule type" value="Transcribed_RNA"/>
</dbReference>
<dbReference type="AlphaFoldDB" id="A0A0E9T686"/>
<sequence length="31" mass="3484">MTQAKPLHQSEGSIVQKEMRDYLAAGESHLQ</sequence>
<protein>
    <submittedName>
        <fullName evidence="2">Uncharacterized protein</fullName>
    </submittedName>
</protein>
<proteinExistence type="predicted"/>
<organism evidence="2">
    <name type="scientific">Anguilla anguilla</name>
    <name type="common">European freshwater eel</name>
    <name type="synonym">Muraena anguilla</name>
    <dbReference type="NCBI Taxonomy" id="7936"/>
    <lineage>
        <taxon>Eukaryota</taxon>
        <taxon>Metazoa</taxon>
        <taxon>Chordata</taxon>
        <taxon>Craniata</taxon>
        <taxon>Vertebrata</taxon>
        <taxon>Euteleostomi</taxon>
        <taxon>Actinopterygii</taxon>
        <taxon>Neopterygii</taxon>
        <taxon>Teleostei</taxon>
        <taxon>Anguilliformes</taxon>
        <taxon>Anguillidae</taxon>
        <taxon>Anguilla</taxon>
    </lineage>
</organism>
<feature type="region of interest" description="Disordered" evidence="1">
    <location>
        <begin position="1"/>
        <end position="31"/>
    </location>
</feature>
<evidence type="ECO:0000256" key="1">
    <source>
        <dbReference type="SAM" id="MobiDB-lite"/>
    </source>
</evidence>
<name>A0A0E9T686_ANGAN</name>